<dbReference type="GO" id="GO:0005524">
    <property type="term" value="F:ATP binding"/>
    <property type="evidence" value="ECO:0007669"/>
    <property type="project" value="UniProtKB-KW"/>
</dbReference>
<accession>A0A2H0R5A7</accession>
<dbReference type="AlphaFoldDB" id="A0A2H0R5A7"/>
<keyword evidence="3" id="KW-0067">ATP-binding</keyword>
<dbReference type="EMBL" id="PCXP01000027">
    <property type="protein sequence ID" value="PIR41697.1"/>
    <property type="molecule type" value="Genomic_DNA"/>
</dbReference>
<evidence type="ECO:0000256" key="1">
    <source>
        <dbReference type="SAM" id="Coils"/>
    </source>
</evidence>
<feature type="coiled-coil region" evidence="1">
    <location>
        <begin position="735"/>
        <end position="769"/>
    </location>
</feature>
<sequence length="867" mass="99332">MSIGTDIIDWSEGKPIFLREAIGRIIQKNVLSEDDILELTLICKSEKELIKYQGNLIDLAKVKESLKESDVSNAVSVVKIFSTENINALQNNSELDIEEKGLTVVYGDNGSGKSSYVSILKQVCNTRGSIPVINKNLFIDSAAQQNQKAKIQYKIGEDIDSVTWENSNSDSDILKAVHIYDTKSASSYIEDEDEIAFIPSGLSILEQLANACNKIEENLRKEIGQLESRKLDYSFLINEEGNGIQTFLKNLSAKSDLKTLDAIANFTTGDQTLLDTTEQKIAKLKALDPAKKVSENNKIISRFNLLKARYEQILSELSIEKIGEIKKDVLKRTELQSANKALTEQTFSDLPLRSIGSQPWKVLWESAKRFYQYSESKNFPDPEEDSVCPLCLQNLSHEAKERFKNLEEFVQSDIQNQLNAIGIKLRQSSQEISSISLNFSEIETTLNELDEISSNFKQQHASQIDTINKYVISIINLLAGRENPESFNVQELSIDLTEVIKKIVEKIEEENKTLVQKSYQKDLEAQIKTLSLLKSKKELSENKEKIKDEIKRQRFVDGLFQCIRTCNTRHISILSNTLSEQYMTETLKNNFTEELKRLGFTGVEIVTSTRSRGGKQYHFLELDSSYGSTANLKEILSEGEHRCISLATFLSELSISGHKSSIIFDDPVSSLDHKWRKKIAKRIVEESNERQVIVFTHDITFLMNLQEFNDEIKIQSLTRKQFETGISSKTPPWDALRTNNRIKILTEYLQQLEETKNTETEEIYKEKSKTFYGKLREAWERCVEEVVLNESVQRFGRSIRTQMLKKVVDFTEEDYKIIEYNMERCSTYFWGHDSAGELIEEPPTIEETKSDLDTLESFAKNIRQRRQ</sequence>
<dbReference type="InterPro" id="IPR000327">
    <property type="entry name" value="POU_dom"/>
</dbReference>
<protein>
    <submittedName>
        <fullName evidence="3">ATP-binding protein</fullName>
    </submittedName>
</protein>
<gene>
    <name evidence="3" type="ORF">COV30_02345</name>
</gene>
<dbReference type="PANTHER" id="PTHR32182">
    <property type="entry name" value="DNA REPLICATION AND REPAIR PROTEIN RECF"/>
    <property type="match status" value="1"/>
</dbReference>
<dbReference type="Gene3D" id="3.40.50.300">
    <property type="entry name" value="P-loop containing nucleotide triphosphate hydrolases"/>
    <property type="match status" value="2"/>
</dbReference>
<dbReference type="PANTHER" id="PTHR32182:SF0">
    <property type="entry name" value="DNA REPLICATION AND REPAIR PROTEIN RECF"/>
    <property type="match status" value="1"/>
</dbReference>
<keyword evidence="3" id="KW-0547">Nucleotide-binding</keyword>
<dbReference type="Proteomes" id="UP000230208">
    <property type="component" value="Unassembled WGS sequence"/>
</dbReference>
<proteinExistence type="predicted"/>
<reference evidence="3 4" key="1">
    <citation type="submission" date="2017-09" db="EMBL/GenBank/DDBJ databases">
        <title>Depth-based differentiation of microbial function through sediment-hosted aquifers and enrichment of novel symbionts in the deep terrestrial subsurface.</title>
        <authorList>
            <person name="Probst A.J."/>
            <person name="Ladd B."/>
            <person name="Jarett J.K."/>
            <person name="Geller-Mcgrath D.E."/>
            <person name="Sieber C.M."/>
            <person name="Emerson J.B."/>
            <person name="Anantharaman K."/>
            <person name="Thomas B.C."/>
            <person name="Malmstrom R."/>
            <person name="Stieglmeier M."/>
            <person name="Klingl A."/>
            <person name="Woyke T."/>
            <person name="Ryan C.M."/>
            <person name="Banfield J.F."/>
        </authorList>
    </citation>
    <scope>NUCLEOTIDE SEQUENCE [LARGE SCALE GENOMIC DNA]</scope>
    <source>
        <strain evidence="3">CG10_big_fil_rev_8_21_14_0_10_37_15</strain>
    </source>
</reference>
<dbReference type="GO" id="GO:0003700">
    <property type="term" value="F:DNA-binding transcription factor activity"/>
    <property type="evidence" value="ECO:0007669"/>
    <property type="project" value="InterPro"/>
</dbReference>
<name>A0A2H0R5A7_9BACT</name>
<dbReference type="SUPFAM" id="SSF75712">
    <property type="entry name" value="Rad50 coiled-coil Zn hook"/>
    <property type="match status" value="1"/>
</dbReference>
<dbReference type="GO" id="GO:0000731">
    <property type="term" value="P:DNA synthesis involved in DNA repair"/>
    <property type="evidence" value="ECO:0007669"/>
    <property type="project" value="TreeGrafter"/>
</dbReference>
<dbReference type="Pfam" id="PF13166">
    <property type="entry name" value="AAA_13"/>
    <property type="match status" value="1"/>
</dbReference>
<comment type="caution">
    <text evidence="3">The sequence shown here is derived from an EMBL/GenBank/DDBJ whole genome shotgun (WGS) entry which is preliminary data.</text>
</comment>
<feature type="domain" description="POU-specific" evidence="2">
    <location>
        <begin position="847"/>
        <end position="867"/>
    </location>
</feature>
<dbReference type="PROSITE" id="PS51179">
    <property type="entry name" value="POU_3"/>
    <property type="match status" value="1"/>
</dbReference>
<dbReference type="CDD" id="cd00267">
    <property type="entry name" value="ABC_ATPase"/>
    <property type="match status" value="1"/>
</dbReference>
<dbReference type="InterPro" id="IPR027417">
    <property type="entry name" value="P-loop_NTPase"/>
</dbReference>
<evidence type="ECO:0000313" key="3">
    <source>
        <dbReference type="EMBL" id="PIR41697.1"/>
    </source>
</evidence>
<dbReference type="SUPFAM" id="SSF52540">
    <property type="entry name" value="P-loop containing nucleoside triphosphate hydrolases"/>
    <property type="match status" value="1"/>
</dbReference>
<evidence type="ECO:0000313" key="4">
    <source>
        <dbReference type="Proteomes" id="UP000230208"/>
    </source>
</evidence>
<dbReference type="GO" id="GO:0006302">
    <property type="term" value="P:double-strand break repair"/>
    <property type="evidence" value="ECO:0007669"/>
    <property type="project" value="TreeGrafter"/>
</dbReference>
<keyword evidence="1" id="KW-0175">Coiled coil</keyword>
<evidence type="ECO:0000259" key="2">
    <source>
        <dbReference type="PROSITE" id="PS51179"/>
    </source>
</evidence>
<dbReference type="InterPro" id="IPR026866">
    <property type="entry name" value="CR006_AAA"/>
</dbReference>
<organism evidence="3 4">
    <name type="scientific">Candidatus Yanofskybacteria bacterium CG10_big_fil_rev_8_21_14_0_10_37_15</name>
    <dbReference type="NCBI Taxonomy" id="1975097"/>
    <lineage>
        <taxon>Bacteria</taxon>
        <taxon>Candidatus Yanofskyibacteriota</taxon>
    </lineage>
</organism>